<feature type="transmembrane region" description="Helical" evidence="9">
    <location>
        <begin position="205"/>
        <end position="223"/>
    </location>
</feature>
<dbReference type="Proteomes" id="UP000886597">
    <property type="component" value="Unassembled WGS sequence"/>
</dbReference>
<feature type="transmembrane region" description="Helical" evidence="9">
    <location>
        <begin position="331"/>
        <end position="352"/>
    </location>
</feature>
<feature type="transmembrane region" description="Helical" evidence="9">
    <location>
        <begin position="278"/>
        <end position="311"/>
    </location>
</feature>
<name>A0AAN4UBY3_9ENTE</name>
<dbReference type="Proteomes" id="UP000886607">
    <property type="component" value="Unassembled WGS sequence"/>
</dbReference>
<dbReference type="PANTHER" id="PTHR42770:SF4">
    <property type="entry name" value="ARGININE_ORNITHINE ANTIPORTER-RELATED"/>
    <property type="match status" value="1"/>
</dbReference>
<evidence type="ECO:0000313" key="13">
    <source>
        <dbReference type="Proteomes" id="UP000886607"/>
    </source>
</evidence>
<evidence type="ECO:0000256" key="9">
    <source>
        <dbReference type="SAM" id="Phobius"/>
    </source>
</evidence>
<gene>
    <name evidence="11" type="primary">arcD</name>
    <name evidence="10" type="ORF">TK11N_14520</name>
    <name evidence="11" type="ORF">TK2N_14250</name>
</gene>
<comment type="caution">
    <text evidence="11">The sequence shown here is derived from an EMBL/GenBank/DDBJ whole genome shotgun (WGS) entry which is preliminary data.</text>
</comment>
<dbReference type="Pfam" id="PF13520">
    <property type="entry name" value="AA_permease_2"/>
    <property type="match status" value="1"/>
</dbReference>
<feature type="transmembrane region" description="Helical" evidence="9">
    <location>
        <begin position="125"/>
        <end position="144"/>
    </location>
</feature>
<evidence type="ECO:0000256" key="5">
    <source>
        <dbReference type="ARBA" id="ARBA00022692"/>
    </source>
</evidence>
<proteinExistence type="inferred from homology"/>
<accession>A0AAN4UBY3</accession>
<reference evidence="11" key="2">
    <citation type="journal article" date="2020" name="Int. Dairy J.">
        <title>Lactic acid bacterial diversity in Brie cheese focusing on salt concentration and pH of isolation medium and characterisation of halophilic and alkaliphilic lactic acid bacterial isolates.</title>
        <authorList>
            <person name="Unno R."/>
            <person name="Matsutani M."/>
            <person name="Suzuki T."/>
            <person name="Kodama K."/>
            <person name="Matsushita H."/>
            <person name="Yamasato K."/>
            <person name="Koizumi Y."/>
            <person name="Ishikawa M."/>
        </authorList>
    </citation>
    <scope>NUCLEOTIDE SEQUENCE</scope>
    <source>
        <strain evidence="11">7C1</strain>
        <strain evidence="10">8C4</strain>
    </source>
</reference>
<keyword evidence="3" id="KW-0813">Transport</keyword>
<evidence type="ECO:0000256" key="7">
    <source>
        <dbReference type="ARBA" id="ARBA00022989"/>
    </source>
</evidence>
<feature type="transmembrane region" description="Helical" evidence="9">
    <location>
        <begin position="156"/>
        <end position="176"/>
    </location>
</feature>
<dbReference type="NCBIfam" id="TIGR00905">
    <property type="entry name" value="2A0302"/>
    <property type="match status" value="1"/>
</dbReference>
<feature type="transmembrane region" description="Helical" evidence="9">
    <location>
        <begin position="358"/>
        <end position="378"/>
    </location>
</feature>
<evidence type="ECO:0000313" key="12">
    <source>
        <dbReference type="Proteomes" id="UP000886597"/>
    </source>
</evidence>
<protein>
    <submittedName>
        <fullName evidence="11">Arginine/ornithine antiporter</fullName>
    </submittedName>
</protein>
<dbReference type="AlphaFoldDB" id="A0AAN4UBY3"/>
<dbReference type="RefSeq" id="WP_202584041.1">
    <property type="nucleotide sequence ID" value="NZ_BKBO01000021.1"/>
</dbReference>
<evidence type="ECO:0000313" key="10">
    <source>
        <dbReference type="EMBL" id="GEQ49600.1"/>
    </source>
</evidence>
<evidence type="ECO:0000256" key="1">
    <source>
        <dbReference type="ARBA" id="ARBA00004651"/>
    </source>
</evidence>
<keyword evidence="13" id="KW-1185">Reference proteome</keyword>
<dbReference type="InterPro" id="IPR004754">
    <property type="entry name" value="Amino_acid_antiprt"/>
</dbReference>
<evidence type="ECO:0000256" key="2">
    <source>
        <dbReference type="ARBA" id="ARBA00008220"/>
    </source>
</evidence>
<reference evidence="11" key="1">
    <citation type="submission" date="2019-08" db="EMBL/GenBank/DDBJ databases">
        <authorList>
            <person name="Ishikawa M."/>
            <person name="Suzuki T."/>
            <person name="Matsutani M."/>
        </authorList>
    </citation>
    <scope>NUCLEOTIDE SEQUENCE</scope>
    <source>
        <strain evidence="11">7C1</strain>
        <strain evidence="10">8C4</strain>
    </source>
</reference>
<feature type="transmembrane region" description="Helical" evidence="9">
    <location>
        <begin position="39"/>
        <end position="60"/>
    </location>
</feature>
<dbReference type="Gene3D" id="1.20.1740.10">
    <property type="entry name" value="Amino acid/polyamine transporter I"/>
    <property type="match status" value="1"/>
</dbReference>
<evidence type="ECO:0000256" key="8">
    <source>
        <dbReference type="ARBA" id="ARBA00023136"/>
    </source>
</evidence>
<dbReference type="EMBL" id="BKBO01000021">
    <property type="protein sequence ID" value="GEQ49600.1"/>
    <property type="molecule type" value="Genomic_DNA"/>
</dbReference>
<dbReference type="GO" id="GO:0005886">
    <property type="term" value="C:plasma membrane"/>
    <property type="evidence" value="ECO:0007669"/>
    <property type="project" value="UniProtKB-SubCell"/>
</dbReference>
<evidence type="ECO:0000256" key="6">
    <source>
        <dbReference type="ARBA" id="ARBA00022970"/>
    </source>
</evidence>
<evidence type="ECO:0000313" key="11">
    <source>
        <dbReference type="EMBL" id="GEQ54581.1"/>
    </source>
</evidence>
<sequence length="474" mass="51329">MESKQNKVGLIGLIALTVTSVVGGGVFNLMNDLANNASVGPVIIALVISGAGMGMFVMCLNQLTRSYPELDAGIYSFAEKGFGSFVGFICALGYWASIFLGNVAFGSLAFSALGYFFPIFGDGQNIYGVIGASIVLWGMHFLILKGSDFASKINGFITLAKLLPLGIFIVTLIIAFDYNMFTADFWGTLSGNFEWNAVFNQVRKAMVSVVWVFVGVEGAVVYSSRAKDKSTVAKATILSFAIITSIYLLATVLSFAVLSRGELAELSKPAMAEVMESVVGQWGAILINVGVVISVVGAWFACTMFSGEILYQVSKEKIFPKMFAKVNKHDAPVNALLLSNGLVQFFFFSLLINESAYNLMALLASSTMLVPYFFVSLSHCKLNWQMNKKINGKIVLGIVTSIYMGFVLYMSGFDYLLVTTLLFTPGILIFIWSRKENKLSVFTRGEKIGATVLTIGGILCITFIATGLIDVANM</sequence>
<dbReference type="PIRSF" id="PIRSF006060">
    <property type="entry name" value="AA_transporter"/>
    <property type="match status" value="1"/>
</dbReference>
<evidence type="ECO:0000256" key="3">
    <source>
        <dbReference type="ARBA" id="ARBA00022448"/>
    </source>
</evidence>
<dbReference type="EMBL" id="BKBQ01000020">
    <property type="protein sequence ID" value="GEQ54581.1"/>
    <property type="molecule type" value="Genomic_DNA"/>
</dbReference>
<feature type="transmembrane region" description="Helical" evidence="9">
    <location>
        <begin position="390"/>
        <end position="409"/>
    </location>
</feature>
<feature type="transmembrane region" description="Helical" evidence="9">
    <location>
        <begin position="448"/>
        <end position="469"/>
    </location>
</feature>
<evidence type="ECO:0000256" key="4">
    <source>
        <dbReference type="ARBA" id="ARBA00022475"/>
    </source>
</evidence>
<keyword evidence="5 9" id="KW-0812">Transmembrane</keyword>
<dbReference type="PANTHER" id="PTHR42770">
    <property type="entry name" value="AMINO ACID TRANSPORTER-RELATED"/>
    <property type="match status" value="1"/>
</dbReference>
<keyword evidence="4" id="KW-1003">Cell membrane</keyword>
<dbReference type="GO" id="GO:0006865">
    <property type="term" value="P:amino acid transport"/>
    <property type="evidence" value="ECO:0007669"/>
    <property type="project" value="UniProtKB-KW"/>
</dbReference>
<dbReference type="InterPro" id="IPR050367">
    <property type="entry name" value="APC_superfamily"/>
</dbReference>
<keyword evidence="8 9" id="KW-0472">Membrane</keyword>
<dbReference type="GO" id="GO:0022857">
    <property type="term" value="F:transmembrane transporter activity"/>
    <property type="evidence" value="ECO:0007669"/>
    <property type="project" value="InterPro"/>
</dbReference>
<dbReference type="InterPro" id="IPR002293">
    <property type="entry name" value="AA/rel_permease1"/>
</dbReference>
<comment type="similarity">
    <text evidence="2">Belongs to the amino acid-polyamine-organocation (APC) superfamily. Basic amino acid/polyamine antiporter (APA) (TC 2.A.3.2) family.</text>
</comment>
<keyword evidence="7 9" id="KW-1133">Transmembrane helix</keyword>
<organism evidence="11 12">
    <name type="scientific">Tetragenococcus koreensis</name>
    <dbReference type="NCBI Taxonomy" id="290335"/>
    <lineage>
        <taxon>Bacteria</taxon>
        <taxon>Bacillati</taxon>
        <taxon>Bacillota</taxon>
        <taxon>Bacilli</taxon>
        <taxon>Lactobacillales</taxon>
        <taxon>Enterococcaceae</taxon>
        <taxon>Tetragenococcus</taxon>
    </lineage>
</organism>
<keyword evidence="6" id="KW-0029">Amino-acid transport</keyword>
<feature type="transmembrane region" description="Helical" evidence="9">
    <location>
        <begin position="235"/>
        <end position="258"/>
    </location>
</feature>
<comment type="subcellular location">
    <subcellularLocation>
        <location evidence="1">Cell membrane</location>
        <topology evidence="1">Multi-pass membrane protein</topology>
    </subcellularLocation>
</comment>
<feature type="transmembrane region" description="Helical" evidence="9">
    <location>
        <begin position="415"/>
        <end position="432"/>
    </location>
</feature>
<feature type="transmembrane region" description="Helical" evidence="9">
    <location>
        <begin position="81"/>
        <end position="105"/>
    </location>
</feature>